<dbReference type="InterPro" id="IPR001683">
    <property type="entry name" value="PX_dom"/>
</dbReference>
<dbReference type="CDD" id="cd06880">
    <property type="entry name" value="PX_SNX22"/>
    <property type="match status" value="1"/>
</dbReference>
<dbReference type="Proteomes" id="UP000838412">
    <property type="component" value="Chromosome 2"/>
</dbReference>
<dbReference type="OrthoDB" id="93876at2759"/>
<evidence type="ECO:0000259" key="8">
    <source>
        <dbReference type="PROSITE" id="PS50195"/>
    </source>
</evidence>
<evidence type="ECO:0000313" key="9">
    <source>
        <dbReference type="EMBL" id="CAH1254304.1"/>
    </source>
</evidence>
<name>A0A8K0EKA9_BRALA</name>
<evidence type="ECO:0000256" key="2">
    <source>
        <dbReference type="ARBA" id="ARBA00010883"/>
    </source>
</evidence>
<dbReference type="EMBL" id="OV696687">
    <property type="protein sequence ID" value="CAH1254304.1"/>
    <property type="molecule type" value="Genomic_DNA"/>
</dbReference>
<sequence>MIDVSIPQFKQIESVDEKAYTVFVIEVCAAGRRHSLEKRYSELHALHRELKKSYLTPEFPPKRVRNWNPKVLEQRRRGLETYLQGLIHQDILPKILLDFLEINMATQLGYEEIDGISGERNKASHQPVLSFSADSFLHPSQKGGLPDIVVVGVSQALDLNLQ</sequence>
<dbReference type="PROSITE" id="PS50195">
    <property type="entry name" value="PX"/>
    <property type="match status" value="1"/>
</dbReference>
<keyword evidence="7" id="KW-0968">Cytoplasmic vesicle</keyword>
<protein>
    <submittedName>
        <fullName evidence="9">SNX24 protein</fullName>
    </submittedName>
</protein>
<gene>
    <name evidence="9" type="primary">SNX24</name>
    <name evidence="9" type="ORF">BLAG_LOCUS13772</name>
</gene>
<dbReference type="SMART" id="SM00312">
    <property type="entry name" value="PX"/>
    <property type="match status" value="1"/>
</dbReference>
<evidence type="ECO:0000256" key="6">
    <source>
        <dbReference type="ARBA" id="ARBA00023136"/>
    </source>
</evidence>
<dbReference type="AlphaFoldDB" id="A0A8K0EKA9"/>
<proteinExistence type="inferred from homology"/>
<keyword evidence="6" id="KW-0472">Membrane</keyword>
<keyword evidence="5" id="KW-0446">Lipid-binding</keyword>
<keyword evidence="10" id="KW-1185">Reference proteome</keyword>
<dbReference type="SUPFAM" id="SSF64268">
    <property type="entry name" value="PX domain"/>
    <property type="match status" value="1"/>
</dbReference>
<comment type="similarity">
    <text evidence="2">Belongs to the sorting nexin family.</text>
</comment>
<evidence type="ECO:0000256" key="3">
    <source>
        <dbReference type="ARBA" id="ARBA00022448"/>
    </source>
</evidence>
<dbReference type="PANTHER" id="PTHR15813:SF9">
    <property type="entry name" value="PX DOMAIN-CONTAINING PROTEIN"/>
    <property type="match status" value="1"/>
</dbReference>
<dbReference type="GO" id="GO:0030659">
    <property type="term" value="C:cytoplasmic vesicle membrane"/>
    <property type="evidence" value="ECO:0007669"/>
    <property type="project" value="UniProtKB-SubCell"/>
</dbReference>
<organism evidence="9 10">
    <name type="scientific">Branchiostoma lanceolatum</name>
    <name type="common">Common lancelet</name>
    <name type="synonym">Amphioxus lanceolatum</name>
    <dbReference type="NCBI Taxonomy" id="7740"/>
    <lineage>
        <taxon>Eukaryota</taxon>
        <taxon>Metazoa</taxon>
        <taxon>Chordata</taxon>
        <taxon>Cephalochordata</taxon>
        <taxon>Leptocardii</taxon>
        <taxon>Amphioxiformes</taxon>
        <taxon>Branchiostomatidae</taxon>
        <taxon>Branchiostoma</taxon>
    </lineage>
</organism>
<keyword evidence="3" id="KW-0813">Transport</keyword>
<dbReference type="PANTHER" id="PTHR15813">
    <property type="entry name" value="SORTING NEXIN-22 AND 24"/>
    <property type="match status" value="1"/>
</dbReference>
<dbReference type="InterPro" id="IPR036871">
    <property type="entry name" value="PX_dom_sf"/>
</dbReference>
<dbReference type="GO" id="GO:1901981">
    <property type="term" value="F:phosphatidylinositol phosphate binding"/>
    <property type="evidence" value="ECO:0007669"/>
    <property type="project" value="TreeGrafter"/>
</dbReference>
<evidence type="ECO:0000313" key="10">
    <source>
        <dbReference type="Proteomes" id="UP000838412"/>
    </source>
</evidence>
<evidence type="ECO:0000256" key="1">
    <source>
        <dbReference type="ARBA" id="ARBA00004180"/>
    </source>
</evidence>
<feature type="domain" description="PX" evidence="8">
    <location>
        <begin position="1"/>
        <end position="112"/>
    </location>
</feature>
<evidence type="ECO:0000256" key="5">
    <source>
        <dbReference type="ARBA" id="ARBA00023121"/>
    </source>
</evidence>
<dbReference type="GO" id="GO:0015031">
    <property type="term" value="P:protein transport"/>
    <property type="evidence" value="ECO:0007669"/>
    <property type="project" value="UniProtKB-KW"/>
</dbReference>
<reference evidence="9" key="1">
    <citation type="submission" date="2022-01" db="EMBL/GenBank/DDBJ databases">
        <authorList>
            <person name="Braso-Vives M."/>
        </authorList>
    </citation>
    <scope>NUCLEOTIDE SEQUENCE</scope>
</reference>
<evidence type="ECO:0000256" key="4">
    <source>
        <dbReference type="ARBA" id="ARBA00022927"/>
    </source>
</evidence>
<accession>A0A8K0EKA9</accession>
<dbReference type="InterPro" id="IPR052467">
    <property type="entry name" value="Sorting_nexin_PX-domain"/>
</dbReference>
<keyword evidence="4" id="KW-0653">Protein transport</keyword>
<dbReference type="Gene3D" id="3.30.1520.10">
    <property type="entry name" value="Phox-like domain"/>
    <property type="match status" value="1"/>
</dbReference>
<dbReference type="Pfam" id="PF00787">
    <property type="entry name" value="PX"/>
    <property type="match status" value="1"/>
</dbReference>
<evidence type="ECO:0000256" key="7">
    <source>
        <dbReference type="ARBA" id="ARBA00023329"/>
    </source>
</evidence>
<comment type="subcellular location">
    <subcellularLocation>
        <location evidence="1">Cytoplasmic vesicle membrane</location>
        <topology evidence="1">Peripheral membrane protein</topology>
        <orientation evidence="1">Cytoplasmic side</orientation>
    </subcellularLocation>
</comment>